<keyword evidence="8 16" id="KW-0808">Transferase</keyword>
<keyword evidence="10 16" id="KW-0418">Kinase</keyword>
<reference evidence="17 18" key="2">
    <citation type="journal article" date="2010" name="Stand. Genomic Sci.">
        <title>Complete genome sequence of Desulfohalobium retbaense type strain (HR(100)).</title>
        <authorList>
            <person name="Spring S."/>
            <person name="Nolan M."/>
            <person name="Lapidus A."/>
            <person name="Glavina Del Rio T."/>
            <person name="Copeland A."/>
            <person name="Tice H."/>
            <person name="Cheng J.F."/>
            <person name="Lucas S."/>
            <person name="Land M."/>
            <person name="Chen F."/>
            <person name="Bruce D."/>
            <person name="Goodwin L."/>
            <person name="Pitluck S."/>
            <person name="Ivanova N."/>
            <person name="Mavromatis K."/>
            <person name="Mikhailova N."/>
            <person name="Pati A."/>
            <person name="Chen A."/>
            <person name="Palaniappan K."/>
            <person name="Hauser L."/>
            <person name="Chang Y.J."/>
            <person name="Jeffries C.D."/>
            <person name="Munk C."/>
            <person name="Kiss H."/>
            <person name="Chain P."/>
            <person name="Han C."/>
            <person name="Brettin T."/>
            <person name="Detter J.C."/>
            <person name="Schuler E."/>
            <person name="Goker M."/>
            <person name="Rohde M."/>
            <person name="Bristow J."/>
            <person name="Eisen J.A."/>
            <person name="Markowitz V."/>
            <person name="Hugenholtz P."/>
            <person name="Kyrpides N.C."/>
            <person name="Klenk H.P."/>
        </authorList>
    </citation>
    <scope>NUCLEOTIDE SEQUENCE [LARGE SCALE GENOMIC DNA]</scope>
    <source>
        <strain evidence="18">ATCC 49802 / DSM 20745 / S 6022</strain>
    </source>
</reference>
<keyword evidence="11 16" id="KW-0067">ATP-binding</keyword>
<evidence type="ECO:0000313" key="18">
    <source>
        <dbReference type="Proteomes" id="UP000002027"/>
    </source>
</evidence>
<dbReference type="SUPFAM" id="SSF53067">
    <property type="entry name" value="Actin-like ATPase domain"/>
    <property type="match status" value="2"/>
</dbReference>
<evidence type="ECO:0000256" key="5">
    <source>
        <dbReference type="ARBA" id="ARBA00011738"/>
    </source>
</evidence>
<comment type="pathway">
    <text evidence="4 16">Cofactor biosynthesis; coenzyme A biosynthesis; CoA from (R)-pantothenate: step 1/5.</text>
</comment>
<dbReference type="GO" id="GO:0005524">
    <property type="term" value="F:ATP binding"/>
    <property type="evidence" value="ECO:0007669"/>
    <property type="project" value="UniProtKB-UniRule"/>
</dbReference>
<dbReference type="HAMAP" id="MF_01274">
    <property type="entry name" value="Pantothen_kinase_3"/>
    <property type="match status" value="1"/>
</dbReference>
<dbReference type="RefSeq" id="WP_012871180.1">
    <property type="nucleotide sequence ID" value="NC_013523.1"/>
</dbReference>
<comment type="cofactor">
    <cofactor evidence="16">
        <name>NH4(+)</name>
        <dbReference type="ChEBI" id="CHEBI:28938"/>
    </cofactor>
    <cofactor evidence="16">
        <name>K(+)</name>
        <dbReference type="ChEBI" id="CHEBI:29103"/>
    </cofactor>
    <text evidence="16">A monovalent cation. Ammonium or potassium.</text>
</comment>
<dbReference type="Pfam" id="PF03309">
    <property type="entry name" value="Pan_kinase"/>
    <property type="match status" value="1"/>
</dbReference>
<dbReference type="FunCoup" id="D1C1L6">
    <property type="interactions" value="402"/>
</dbReference>
<keyword evidence="7 16" id="KW-0963">Cytoplasm</keyword>
<dbReference type="GO" id="GO:0005737">
    <property type="term" value="C:cytoplasm"/>
    <property type="evidence" value="ECO:0007669"/>
    <property type="project" value="UniProtKB-SubCell"/>
</dbReference>
<comment type="caution">
    <text evidence="16">Lacks conserved residue(s) required for the propagation of feature annotation.</text>
</comment>
<dbReference type="Gene3D" id="3.30.420.40">
    <property type="match status" value="2"/>
</dbReference>
<dbReference type="GO" id="GO:0046872">
    <property type="term" value="F:metal ion binding"/>
    <property type="evidence" value="ECO:0007669"/>
    <property type="project" value="UniProtKB-KW"/>
</dbReference>
<organism evidence="17 18">
    <name type="scientific">Sphaerobacter thermophilus (strain ATCC 49802 / DSM 20745 / KCCM 41009 / NCIMB 13125 / S 6022)</name>
    <dbReference type="NCBI Taxonomy" id="479434"/>
    <lineage>
        <taxon>Bacteria</taxon>
        <taxon>Pseudomonadati</taxon>
        <taxon>Thermomicrobiota</taxon>
        <taxon>Thermomicrobia</taxon>
        <taxon>Sphaerobacterales</taxon>
        <taxon>Sphaerobacterineae</taxon>
        <taxon>Sphaerobacteraceae</taxon>
        <taxon>Sphaerobacter</taxon>
    </lineage>
</organism>
<evidence type="ECO:0000256" key="6">
    <source>
        <dbReference type="ARBA" id="ARBA00012102"/>
    </source>
</evidence>
<evidence type="ECO:0000256" key="15">
    <source>
        <dbReference type="ARBA" id="ARBA00040883"/>
    </source>
</evidence>
<evidence type="ECO:0000256" key="3">
    <source>
        <dbReference type="ARBA" id="ARBA00004496"/>
    </source>
</evidence>
<feature type="binding site" evidence="16">
    <location>
        <position position="183"/>
    </location>
    <ligand>
        <name>substrate</name>
    </ligand>
</feature>
<evidence type="ECO:0000256" key="2">
    <source>
        <dbReference type="ARBA" id="ARBA00001958"/>
    </source>
</evidence>
<evidence type="ECO:0000256" key="4">
    <source>
        <dbReference type="ARBA" id="ARBA00005225"/>
    </source>
</evidence>
<evidence type="ECO:0000256" key="14">
    <source>
        <dbReference type="ARBA" id="ARBA00038036"/>
    </source>
</evidence>
<dbReference type="OrthoDB" id="9804707at2"/>
<sequence>MLLVLDVSNRQTAVALFDADRSGPWWISTDPNRTADEVGLLLETLLRHRGVDPTRLRGAVLGSVVPALTRTVSQACARYLGLEPLVVGPGVRTGVRVRTDNPREVGPDRIANALAAFRRYGGPAVVVDFSSTTTFDAVSAQGDYLGSAIAPGLDMASGALAQRAAQLREVELLRPERVIGRNTVAAIQSGLVFGFAALVDGIAERMKSELGGGRVIATGPDVGPVQAEARSIDVVDPMLTLDGLHLIWELNAGEGSSR</sequence>
<accession>D1C1L6</accession>
<gene>
    <name evidence="16" type="primary">coaX</name>
    <name evidence="17" type="ordered locus">Sthe_0696</name>
</gene>
<evidence type="ECO:0000256" key="7">
    <source>
        <dbReference type="ARBA" id="ARBA00022490"/>
    </source>
</evidence>
<dbReference type="STRING" id="479434.Sthe_0696"/>
<comment type="subunit">
    <text evidence="5 16">Homodimer.</text>
</comment>
<dbReference type="NCBIfam" id="TIGR00671">
    <property type="entry name" value="baf"/>
    <property type="match status" value="1"/>
</dbReference>
<dbReference type="GO" id="GO:0015937">
    <property type="term" value="P:coenzyme A biosynthetic process"/>
    <property type="evidence" value="ECO:0007669"/>
    <property type="project" value="UniProtKB-UniRule"/>
</dbReference>
<keyword evidence="9 16" id="KW-0547">Nucleotide-binding</keyword>
<dbReference type="InterPro" id="IPR043129">
    <property type="entry name" value="ATPase_NBD"/>
</dbReference>
<name>D1C1L6_SPHTD</name>
<keyword evidence="13 16" id="KW-0173">Coenzyme A biosynthesis</keyword>
<dbReference type="UniPathway" id="UPA00241">
    <property type="reaction ID" value="UER00352"/>
</dbReference>
<dbReference type="InterPro" id="IPR004619">
    <property type="entry name" value="Type_III_PanK"/>
</dbReference>
<dbReference type="GO" id="GO:0004594">
    <property type="term" value="F:pantothenate kinase activity"/>
    <property type="evidence" value="ECO:0007669"/>
    <property type="project" value="UniProtKB-UniRule"/>
</dbReference>
<evidence type="ECO:0000256" key="16">
    <source>
        <dbReference type="HAMAP-Rule" id="MF_01274"/>
    </source>
</evidence>
<proteinExistence type="inferred from homology"/>
<evidence type="ECO:0000256" key="11">
    <source>
        <dbReference type="ARBA" id="ARBA00022840"/>
    </source>
</evidence>
<dbReference type="KEGG" id="sti:Sthe_0696"/>
<dbReference type="Proteomes" id="UP000002027">
    <property type="component" value="Chromosome 1"/>
</dbReference>
<evidence type="ECO:0000256" key="8">
    <source>
        <dbReference type="ARBA" id="ARBA00022679"/>
    </source>
</evidence>
<keyword evidence="12 16" id="KW-0630">Potassium</keyword>
<evidence type="ECO:0000256" key="1">
    <source>
        <dbReference type="ARBA" id="ARBA00001206"/>
    </source>
</evidence>
<evidence type="ECO:0000256" key="13">
    <source>
        <dbReference type="ARBA" id="ARBA00022993"/>
    </source>
</evidence>
<dbReference type="HOGENOM" id="CLU_066627_1_0_0"/>
<protein>
    <recommendedName>
        <fullName evidence="15 16">Type III pantothenate kinase</fullName>
        <ecNumber evidence="6 16">2.7.1.33</ecNumber>
    </recommendedName>
    <alternativeName>
        <fullName evidence="16">PanK-III</fullName>
    </alternativeName>
    <alternativeName>
        <fullName evidence="16">Pantothenic acid kinase</fullName>
    </alternativeName>
</protein>
<evidence type="ECO:0000313" key="17">
    <source>
        <dbReference type="EMBL" id="ACZ38133.1"/>
    </source>
</evidence>
<dbReference type="PANTHER" id="PTHR34265:SF1">
    <property type="entry name" value="TYPE III PANTOTHENATE KINASE"/>
    <property type="match status" value="1"/>
</dbReference>
<dbReference type="InParanoid" id="D1C1L6"/>
<dbReference type="CDD" id="cd24015">
    <property type="entry name" value="ASKHA_NBD_PanK-III"/>
    <property type="match status" value="1"/>
</dbReference>
<reference evidence="18" key="1">
    <citation type="submission" date="2009-11" db="EMBL/GenBank/DDBJ databases">
        <title>The complete chromosome 1 of Sphaerobacter thermophilus DSM 20745.</title>
        <authorList>
            <person name="Lucas S."/>
            <person name="Copeland A."/>
            <person name="Lapidus A."/>
            <person name="Glavina del Rio T."/>
            <person name="Dalin E."/>
            <person name="Tice H."/>
            <person name="Bruce D."/>
            <person name="Goodwin L."/>
            <person name="Pitluck S."/>
            <person name="Kyrpides N."/>
            <person name="Mavromatis K."/>
            <person name="Ivanova N."/>
            <person name="Mikhailova N."/>
            <person name="LaButti K.M."/>
            <person name="Clum A."/>
            <person name="Sun H.I."/>
            <person name="Brettin T."/>
            <person name="Detter J.C."/>
            <person name="Han C."/>
            <person name="Larimer F."/>
            <person name="Land M."/>
            <person name="Hauser L."/>
            <person name="Markowitz V."/>
            <person name="Cheng J.F."/>
            <person name="Hugenholtz P."/>
            <person name="Woyke T."/>
            <person name="Wu D."/>
            <person name="Steenblock K."/>
            <person name="Schneider S."/>
            <person name="Pukall R."/>
            <person name="Goeker M."/>
            <person name="Klenk H.P."/>
            <person name="Eisen J.A."/>
        </authorList>
    </citation>
    <scope>NUCLEOTIDE SEQUENCE [LARGE SCALE GENOMIC DNA]</scope>
    <source>
        <strain evidence="18">ATCC 49802 / DSM 20745 / S 6022</strain>
    </source>
</reference>
<comment type="function">
    <text evidence="16">Catalyzes the phosphorylation of pantothenate (Pan), the first step in CoA biosynthesis.</text>
</comment>
<feature type="binding site" evidence="16">
    <location>
        <begin position="106"/>
        <end position="109"/>
    </location>
    <ligand>
        <name>substrate</name>
    </ligand>
</feature>
<dbReference type="EC" id="2.7.1.33" evidence="6 16"/>
<evidence type="ECO:0000256" key="9">
    <source>
        <dbReference type="ARBA" id="ARBA00022741"/>
    </source>
</evidence>
<feature type="active site" description="Proton acceptor" evidence="16">
    <location>
        <position position="108"/>
    </location>
</feature>
<dbReference type="PANTHER" id="PTHR34265">
    <property type="entry name" value="TYPE III PANTOTHENATE KINASE"/>
    <property type="match status" value="1"/>
</dbReference>
<comment type="similarity">
    <text evidence="14 16">Belongs to the type III pantothenate kinase family.</text>
</comment>
<evidence type="ECO:0000256" key="10">
    <source>
        <dbReference type="ARBA" id="ARBA00022777"/>
    </source>
</evidence>
<keyword evidence="16" id="KW-0479">Metal-binding</keyword>
<feature type="binding site" evidence="16">
    <location>
        <position position="131"/>
    </location>
    <ligand>
        <name>ATP</name>
        <dbReference type="ChEBI" id="CHEBI:30616"/>
    </ligand>
</feature>
<dbReference type="AlphaFoldDB" id="D1C1L6"/>
<comment type="catalytic activity">
    <reaction evidence="1 16">
        <text>(R)-pantothenate + ATP = (R)-4'-phosphopantothenate + ADP + H(+)</text>
        <dbReference type="Rhea" id="RHEA:16373"/>
        <dbReference type="ChEBI" id="CHEBI:10986"/>
        <dbReference type="ChEBI" id="CHEBI:15378"/>
        <dbReference type="ChEBI" id="CHEBI:29032"/>
        <dbReference type="ChEBI" id="CHEBI:30616"/>
        <dbReference type="ChEBI" id="CHEBI:456216"/>
        <dbReference type="EC" id="2.7.1.33"/>
    </reaction>
</comment>
<comment type="cofactor">
    <cofactor evidence="2">
        <name>K(+)</name>
        <dbReference type="ChEBI" id="CHEBI:29103"/>
    </cofactor>
</comment>
<feature type="binding site" evidence="16">
    <location>
        <position position="128"/>
    </location>
    <ligand>
        <name>K(+)</name>
        <dbReference type="ChEBI" id="CHEBI:29103"/>
    </ligand>
</feature>
<evidence type="ECO:0000256" key="12">
    <source>
        <dbReference type="ARBA" id="ARBA00022958"/>
    </source>
</evidence>
<comment type="subcellular location">
    <subcellularLocation>
        <location evidence="3 16">Cytoplasm</location>
    </subcellularLocation>
</comment>
<keyword evidence="18" id="KW-1185">Reference proteome</keyword>
<feature type="binding site" evidence="16">
    <location>
        <begin position="6"/>
        <end position="13"/>
    </location>
    <ligand>
        <name>ATP</name>
        <dbReference type="ChEBI" id="CHEBI:30616"/>
    </ligand>
</feature>
<dbReference type="EMBL" id="CP001823">
    <property type="protein sequence ID" value="ACZ38133.1"/>
    <property type="molecule type" value="Genomic_DNA"/>
</dbReference>
<dbReference type="NCBIfam" id="NF009855">
    <property type="entry name" value="PRK13321.1"/>
    <property type="match status" value="1"/>
</dbReference>
<dbReference type="eggNOG" id="COG1521">
    <property type="taxonomic scope" value="Bacteria"/>
</dbReference>